<evidence type="ECO:0000256" key="2">
    <source>
        <dbReference type="SAM" id="MobiDB-lite"/>
    </source>
</evidence>
<evidence type="ECO:0000313" key="5">
    <source>
        <dbReference type="Proteomes" id="UP001152604"/>
    </source>
</evidence>
<dbReference type="RefSeq" id="WP_254028204.1">
    <property type="nucleotide sequence ID" value="NZ_CAKXZS010000089.1"/>
</dbReference>
<feature type="transmembrane region" description="Helical" evidence="3">
    <location>
        <begin position="156"/>
        <end position="175"/>
    </location>
</feature>
<feature type="transmembrane region" description="Helical" evidence="3">
    <location>
        <begin position="36"/>
        <end position="59"/>
    </location>
</feature>
<dbReference type="NCBIfam" id="TIGR02302">
    <property type="entry name" value="aProt_lowcomp"/>
    <property type="match status" value="1"/>
</dbReference>
<feature type="compositionally biased region" description="Basic and acidic residues" evidence="2">
    <location>
        <begin position="793"/>
        <end position="803"/>
    </location>
</feature>
<dbReference type="Pfam" id="PF13779">
    <property type="entry name" value="DUF4175"/>
    <property type="match status" value="1"/>
</dbReference>
<keyword evidence="5" id="KW-1185">Reference proteome</keyword>
<dbReference type="Proteomes" id="UP001152604">
    <property type="component" value="Unassembled WGS sequence"/>
</dbReference>
<dbReference type="InterPro" id="IPR012683">
    <property type="entry name" value="CHP02302_TM"/>
</dbReference>
<keyword evidence="3" id="KW-0472">Membrane</keyword>
<feature type="coiled-coil region" evidence="1">
    <location>
        <begin position="523"/>
        <end position="574"/>
    </location>
</feature>
<feature type="compositionally biased region" description="Low complexity" evidence="2">
    <location>
        <begin position="691"/>
        <end position="708"/>
    </location>
</feature>
<keyword evidence="3" id="KW-1133">Transmembrane helix</keyword>
<accession>A0ABM9EFL7</accession>
<feature type="transmembrane region" description="Helical" evidence="3">
    <location>
        <begin position="65"/>
        <end position="82"/>
    </location>
</feature>
<proteinExistence type="predicted"/>
<keyword evidence="1" id="KW-0175">Coiled coil</keyword>
<feature type="compositionally biased region" description="Low complexity" evidence="2">
    <location>
        <begin position="673"/>
        <end position="683"/>
    </location>
</feature>
<evidence type="ECO:0008006" key="6">
    <source>
        <dbReference type="Google" id="ProtNLM"/>
    </source>
</evidence>
<feature type="compositionally biased region" description="Basic and acidic residues" evidence="2">
    <location>
        <begin position="824"/>
        <end position="837"/>
    </location>
</feature>
<sequence length="887" mass="96736">MTQRPTFTSDRSLAGRLALSRLATRVSMTVERGWPLLLPLVIVASLFLSVSWLGLFLLLPDTARVGLMAAFGIAALAALYPLRFFRVPSSAEIDQRIEAANLLLHSPVLVQTDRPSGRESIFSQALWREHQKRMAEKLGNLGGDLPRTRVPERDPWGLRAVAALVLVTAFAFSFGPSGGRIADGFSAHAARDAVPPRIDAWVTPPAYTGRAPVFLTSPASANPALASNGNQAPSTFTVPAGSDVSLRVTGGSGEETLSFADADGNARTIEPAAQQPDAAKSAVGKSAAVKPAAATPSTVRQFTGKLTANGTLTLNSGGDELGSWAFAVIPDKPPQIRFVGEPKRAVNGSFELNYQIDDDYGAASAKADFVLADSPAPNAHPLYGPPEMPLSLPRRGAKGNAAKTTKDLTEHVWAGGDIKLRLVATDDAGHTATSETKTLVMPERPFSNPLARAVIEQRRVLALDANAKSRVLDLMDAITLRPEDTFDNMAHYLAIMSARTRLKMADNDDKLRDEVAYLWEIALGIEEGNLSEAERRLRQAQQALQDAIKNGASDEEIDKAMKELREAMNQFLQEFAQRAQQNPNAPQMQQNGQELRQSDIERMMDQIENLAKSGDRDSAQQLLSQLQDMMNNLQAGRQQQGGQQNSEMRQQMDKLGEIMRRQQEMMNETFRMDQMQRGQQQRGQNRDEQLGENGEQGQMGEQGEQPGPGEDRDPLGRSKPMTPQEFADALKQLQEGQGKLQSELDQLRKGLEGMGLEPNEGFGEAGKSMGNAEQALGDSDGDQAVGHQGRALEALRKGAKDMMKQLQAMQGDEGDGQRGGRQQNADRDPLGRPRATDGPDFGESVKVPDEIDVQRARQILEAIRKRLGNALSPDIERSYLERLLELK</sequence>
<evidence type="ECO:0000256" key="1">
    <source>
        <dbReference type="SAM" id="Coils"/>
    </source>
</evidence>
<protein>
    <recommendedName>
        <fullName evidence="6">TIGR02302 family protein</fullName>
    </recommendedName>
</protein>
<feature type="compositionally biased region" description="Low complexity" evidence="2">
    <location>
        <begin position="730"/>
        <end position="744"/>
    </location>
</feature>
<comment type="caution">
    <text evidence="4">The sequence shown here is derived from an EMBL/GenBank/DDBJ whole genome shotgun (WGS) entry which is preliminary data.</text>
</comment>
<organism evidence="4 5">
    <name type="scientific">Mesorhizobium ventifaucium</name>
    <dbReference type="NCBI Taxonomy" id="666020"/>
    <lineage>
        <taxon>Bacteria</taxon>
        <taxon>Pseudomonadati</taxon>
        <taxon>Pseudomonadota</taxon>
        <taxon>Alphaproteobacteria</taxon>
        <taxon>Hyphomicrobiales</taxon>
        <taxon>Phyllobacteriaceae</taxon>
        <taxon>Mesorhizobium</taxon>
    </lineage>
</organism>
<gene>
    <name evidence="4" type="ORF">MES4922_90093</name>
</gene>
<reference evidence="4" key="1">
    <citation type="submission" date="2022-03" db="EMBL/GenBank/DDBJ databases">
        <authorList>
            <person name="Brunel B."/>
        </authorList>
    </citation>
    <scope>NUCLEOTIDE SEQUENCE</scope>
    <source>
        <strain evidence="4">STM4922sample</strain>
    </source>
</reference>
<keyword evidence="3" id="KW-0812">Transmembrane</keyword>
<name>A0ABM9EFL7_9HYPH</name>
<evidence type="ECO:0000313" key="4">
    <source>
        <dbReference type="EMBL" id="CAH2408156.1"/>
    </source>
</evidence>
<dbReference type="EMBL" id="CAKXZS010000089">
    <property type="protein sequence ID" value="CAH2408156.1"/>
    <property type="molecule type" value="Genomic_DNA"/>
</dbReference>
<feature type="region of interest" description="Disordered" evidence="2">
    <location>
        <begin position="673"/>
        <end position="849"/>
    </location>
</feature>
<evidence type="ECO:0000256" key="3">
    <source>
        <dbReference type="SAM" id="Phobius"/>
    </source>
</evidence>